<feature type="domain" description="Glycosyl transferase CAP10" evidence="3">
    <location>
        <begin position="375"/>
        <end position="655"/>
    </location>
</feature>
<accession>A0A9P7B8Q9</accession>
<keyword evidence="2" id="KW-0472">Membrane</keyword>
<dbReference type="Pfam" id="PF05686">
    <property type="entry name" value="Glyco_transf_90"/>
    <property type="match status" value="1"/>
</dbReference>
<comment type="caution">
    <text evidence="4">The sequence shown here is derived from an EMBL/GenBank/DDBJ whole genome shotgun (WGS) entry which is preliminary data.</text>
</comment>
<feature type="compositionally biased region" description="Polar residues" evidence="1">
    <location>
        <begin position="54"/>
        <end position="69"/>
    </location>
</feature>
<proteinExistence type="predicted"/>
<evidence type="ECO:0000256" key="2">
    <source>
        <dbReference type="SAM" id="Phobius"/>
    </source>
</evidence>
<protein>
    <submittedName>
        <fullName evidence="4">F-actin-capping protein subunit alpha</fullName>
    </submittedName>
</protein>
<feature type="transmembrane region" description="Helical" evidence="2">
    <location>
        <begin position="84"/>
        <end position="102"/>
    </location>
</feature>
<dbReference type="PANTHER" id="PTHR12203">
    <property type="entry name" value="KDEL LYS-ASP-GLU-LEU CONTAINING - RELATED"/>
    <property type="match status" value="1"/>
</dbReference>
<name>A0A9P7B8Q9_RHOMI</name>
<organism evidence="4 5">
    <name type="scientific">Rhodotorula mucilaginosa</name>
    <name type="common">Yeast</name>
    <name type="synonym">Rhodotorula rubra</name>
    <dbReference type="NCBI Taxonomy" id="5537"/>
    <lineage>
        <taxon>Eukaryota</taxon>
        <taxon>Fungi</taxon>
        <taxon>Dikarya</taxon>
        <taxon>Basidiomycota</taxon>
        <taxon>Pucciniomycotina</taxon>
        <taxon>Microbotryomycetes</taxon>
        <taxon>Sporidiobolales</taxon>
        <taxon>Sporidiobolaceae</taxon>
        <taxon>Rhodotorula</taxon>
    </lineage>
</organism>
<dbReference type="Proteomes" id="UP000777482">
    <property type="component" value="Unassembled WGS sequence"/>
</dbReference>
<feature type="compositionally biased region" description="Polar residues" evidence="1">
    <location>
        <begin position="30"/>
        <end position="40"/>
    </location>
</feature>
<keyword evidence="2" id="KW-1133">Transmembrane helix</keyword>
<sequence>MRTTAEMHRRKSSAVRISVDGLDDDERSFSGISTPRSTQPLFEKHRPEGYDSIKATSPSVGSPSPNLLSWKSPRARQPRTWLRLARRSAFLVVAGFFVYVLVASRGTYAKDSVAHLKHYITRDGIARRPLRTDHTYAYGTPLPNESNAYDEHPVHGLIREAKEQWNQKVARQSKTYYEAVREYQRRNRRDPPPGFKEWYRWAKEHNVQLIDEFDTISNQIEPFLSLRPSVVRQRIAEHEDVTGWGTNFGLIYINDGRLEIGGATWRPPVPEGFVALMEPLAHLLPDVTVPLHLHDGPCTAQTFDVMEAYRRAAQEGRWVKEDELNLHGDNTLSRTQWQCDAQSPYRRRVAGLDAQTPPAGPAFIRNHNNAMSFCMVPENLELHGANAVGPGVGELRPSFSLSKTETNGDLVWPATILYDLNPKNESSFREKASRLLWRGSPDGVGVDPNLNWRQSHRFRLITLLNSNDTAPRTVRETRTDRFGNEYQVDVEHSLAELNSRYSNVRATGVPVQCWPELCDEISRTMTFVPKMSLEEMADNRYVMDVDGNAYSARFRAHLQSNQVPFKSTVFPEFYDGRIQPWVHYVPVRVDYSDLYNLLAFFDGGVDEARTGNHDDLAEEIATAGADWASKNWRSEDMQAYVYRLLLEWARVLDPEREA</sequence>
<feature type="region of interest" description="Disordered" evidence="1">
    <location>
        <begin position="26"/>
        <end position="70"/>
    </location>
</feature>
<dbReference type="InterPro" id="IPR051091">
    <property type="entry name" value="O-Glucosyltr/Glycosyltrsf_90"/>
</dbReference>
<gene>
    <name evidence="4" type="primary">CAP1_3</name>
    <name evidence="4" type="ORF">C6P46_003560</name>
</gene>
<evidence type="ECO:0000313" key="4">
    <source>
        <dbReference type="EMBL" id="KAG0666850.1"/>
    </source>
</evidence>
<feature type="compositionally biased region" description="Basic and acidic residues" evidence="1">
    <location>
        <begin position="42"/>
        <end position="51"/>
    </location>
</feature>
<dbReference type="PANTHER" id="PTHR12203:SF118">
    <property type="entry name" value="BETA-1,2-XYLOSYLTRANSFERASE 1"/>
    <property type="match status" value="1"/>
</dbReference>
<evidence type="ECO:0000313" key="5">
    <source>
        <dbReference type="Proteomes" id="UP000777482"/>
    </source>
</evidence>
<reference evidence="4 5" key="1">
    <citation type="submission" date="2020-11" db="EMBL/GenBank/DDBJ databases">
        <title>Kefir isolates.</title>
        <authorList>
            <person name="Marcisauskas S."/>
            <person name="Kim Y."/>
            <person name="Blasche S."/>
        </authorList>
    </citation>
    <scope>NUCLEOTIDE SEQUENCE [LARGE SCALE GENOMIC DNA]</scope>
    <source>
        <strain evidence="4 5">KR</strain>
    </source>
</reference>
<dbReference type="OrthoDB" id="541052at2759"/>
<keyword evidence="5" id="KW-1185">Reference proteome</keyword>
<dbReference type="AlphaFoldDB" id="A0A9P7B8Q9"/>
<evidence type="ECO:0000256" key="1">
    <source>
        <dbReference type="SAM" id="MobiDB-lite"/>
    </source>
</evidence>
<evidence type="ECO:0000259" key="3">
    <source>
        <dbReference type="SMART" id="SM00672"/>
    </source>
</evidence>
<keyword evidence="2" id="KW-0812">Transmembrane</keyword>
<dbReference type="EMBL" id="PUHQ01000003">
    <property type="protein sequence ID" value="KAG0666850.1"/>
    <property type="molecule type" value="Genomic_DNA"/>
</dbReference>
<dbReference type="SMART" id="SM00672">
    <property type="entry name" value="CAP10"/>
    <property type="match status" value="1"/>
</dbReference>
<dbReference type="InterPro" id="IPR006598">
    <property type="entry name" value="CAP10"/>
</dbReference>